<dbReference type="PANTHER" id="PTHR21089">
    <property type="entry name" value="SHIKIMATE DEHYDROGENASE"/>
    <property type="match status" value="1"/>
</dbReference>
<evidence type="ECO:0000256" key="3">
    <source>
        <dbReference type="ARBA" id="ARBA00022605"/>
    </source>
</evidence>
<evidence type="ECO:0000259" key="9">
    <source>
        <dbReference type="Pfam" id="PF01488"/>
    </source>
</evidence>
<evidence type="ECO:0000256" key="6">
    <source>
        <dbReference type="ARBA" id="ARBA00023141"/>
    </source>
</evidence>
<accession>A0A8B6X266</accession>
<gene>
    <name evidence="8 13" type="primary">aroE</name>
</gene>
<feature type="binding site" evidence="8">
    <location>
        <position position="253"/>
    </location>
    <ligand>
        <name>shikimate</name>
        <dbReference type="ChEBI" id="CHEBI:36208"/>
    </ligand>
</feature>
<dbReference type="AlphaFoldDB" id="A0A8B6X266"/>
<feature type="binding site" evidence="8">
    <location>
        <position position="109"/>
    </location>
    <ligand>
        <name>shikimate</name>
        <dbReference type="ChEBI" id="CHEBI:36208"/>
    </ligand>
</feature>
<dbReference type="GO" id="GO:0008652">
    <property type="term" value="P:amino acid biosynthetic process"/>
    <property type="evidence" value="ECO:0007669"/>
    <property type="project" value="UniProtKB-KW"/>
</dbReference>
<dbReference type="EC" id="1.1.1.25" evidence="2 8"/>
<dbReference type="InterPro" id="IPR011342">
    <property type="entry name" value="Shikimate_DH"/>
</dbReference>
<dbReference type="InterPro" id="IPR013708">
    <property type="entry name" value="Shikimate_DH-bd_N"/>
</dbReference>
<sequence>MTASASSPDRYAVVGNPIAHSRSPQIHARFAAETGEHVAYDRILAPLDGFTVTARDFFAGGGRGLNVTVPFKLEAFELADQLTERAAHAGAVNTLWIDAAGRIHGDNTDGIGIVRDLRDNLGVKLAGARVLLLGAGGAARGALLPLVDAGPAEIVIANRTEPKAEELAQSARAAATRVTAAGFAGLAGRFDVVINATSTSLDGDLPPIADALLKDAGFVYDMMYGAKPTSFLAHAAICGCAGLADGLGMLVEQAAESFFDWRGVRPTTGAVIAAIRAELAAR</sequence>
<dbReference type="NCBIfam" id="TIGR00507">
    <property type="entry name" value="aroE"/>
    <property type="match status" value="1"/>
</dbReference>
<evidence type="ECO:0000256" key="1">
    <source>
        <dbReference type="ARBA" id="ARBA00004871"/>
    </source>
</evidence>
<evidence type="ECO:0000256" key="4">
    <source>
        <dbReference type="ARBA" id="ARBA00022857"/>
    </source>
</evidence>
<protein>
    <recommendedName>
        <fullName evidence="2 8">Shikimate dehydrogenase (NADP(+))</fullName>
        <shortName evidence="8">SDH</shortName>
        <ecNumber evidence="2 8">1.1.1.25</ecNumber>
    </recommendedName>
</protein>
<dbReference type="GO" id="GO:0009073">
    <property type="term" value="P:aromatic amino acid family biosynthetic process"/>
    <property type="evidence" value="ECO:0007669"/>
    <property type="project" value="UniProtKB-KW"/>
</dbReference>
<dbReference type="GO" id="GO:0004764">
    <property type="term" value="F:shikimate 3-dehydrogenase (NADP+) activity"/>
    <property type="evidence" value="ECO:0007669"/>
    <property type="project" value="UniProtKB-UniRule"/>
</dbReference>
<dbReference type="UniPathway" id="UPA00053">
    <property type="reaction ID" value="UER00087"/>
</dbReference>
<dbReference type="Gene3D" id="3.40.50.720">
    <property type="entry name" value="NAD(P)-binding Rossmann-like Domain"/>
    <property type="match status" value="1"/>
</dbReference>
<feature type="domain" description="Quinate/shikimate 5-dehydrogenase/glutamyl-tRNA reductase" evidence="9">
    <location>
        <begin position="124"/>
        <end position="199"/>
    </location>
</feature>
<reference evidence="13" key="1">
    <citation type="submission" date="2025-08" db="UniProtKB">
        <authorList>
            <consortium name="RefSeq"/>
        </authorList>
    </citation>
    <scope>IDENTIFICATION</scope>
</reference>
<feature type="binding site" evidence="8">
    <location>
        <position position="84"/>
    </location>
    <ligand>
        <name>NADP(+)</name>
        <dbReference type="ChEBI" id="CHEBI:58349"/>
    </ligand>
</feature>
<feature type="binding site" evidence="8">
    <location>
        <position position="68"/>
    </location>
    <ligand>
        <name>shikimate</name>
        <dbReference type="ChEBI" id="CHEBI:36208"/>
    </ligand>
</feature>
<dbReference type="RefSeq" id="WP_028310610.1">
    <property type="nucleotide sequence ID" value="NZ_AXWS01000007.1"/>
</dbReference>
<keyword evidence="3 8" id="KW-0028">Amino-acid biosynthesis</keyword>
<dbReference type="PANTHER" id="PTHR21089:SF1">
    <property type="entry name" value="BIFUNCTIONAL 3-DEHYDROQUINATE DEHYDRATASE_SHIKIMATE DEHYDROGENASE, CHLOROPLASTIC"/>
    <property type="match status" value="1"/>
</dbReference>
<proteinExistence type="inferred from homology"/>
<comment type="function">
    <text evidence="8">Involved in the biosynthesis of the chorismate, which leads to the biosynthesis of aromatic amino acids. Catalyzes the reversible NADPH linked reduction of 3-dehydroshikimate (DHSA) to yield shikimate (SA).</text>
</comment>
<dbReference type="Pfam" id="PF08501">
    <property type="entry name" value="Shikimate_dh_N"/>
    <property type="match status" value="1"/>
</dbReference>
<dbReference type="InterPro" id="IPR041121">
    <property type="entry name" value="SDH_C"/>
</dbReference>
<feature type="binding site" evidence="8">
    <location>
        <position position="224"/>
    </location>
    <ligand>
        <name>shikimate</name>
        <dbReference type="ChEBI" id="CHEBI:36208"/>
    </ligand>
</feature>
<dbReference type="InterPro" id="IPR006151">
    <property type="entry name" value="Shikm_DH/Glu-tRNA_Rdtase"/>
</dbReference>
<keyword evidence="6 8" id="KW-0057">Aromatic amino acid biosynthesis</keyword>
<evidence type="ECO:0000256" key="5">
    <source>
        <dbReference type="ARBA" id="ARBA00023002"/>
    </source>
</evidence>
<feature type="binding site" evidence="8">
    <location>
        <begin position="158"/>
        <end position="163"/>
    </location>
    <ligand>
        <name>NADP(+)</name>
        <dbReference type="ChEBI" id="CHEBI:58349"/>
    </ligand>
</feature>
<feature type="binding site" evidence="8">
    <location>
        <position position="222"/>
    </location>
    <ligand>
        <name>NADP(+)</name>
        <dbReference type="ChEBI" id="CHEBI:58349"/>
    </ligand>
</feature>
<evidence type="ECO:0000313" key="12">
    <source>
        <dbReference type="Proteomes" id="UP000675920"/>
    </source>
</evidence>
<dbReference type="GO" id="GO:0005829">
    <property type="term" value="C:cytosol"/>
    <property type="evidence" value="ECO:0007669"/>
    <property type="project" value="TreeGrafter"/>
</dbReference>
<dbReference type="GO" id="GO:0050661">
    <property type="term" value="F:NADP binding"/>
    <property type="evidence" value="ECO:0007669"/>
    <property type="project" value="InterPro"/>
</dbReference>
<feature type="domain" description="SDH C-terminal" evidence="11">
    <location>
        <begin position="246"/>
        <end position="276"/>
    </location>
</feature>
<name>A0A8B6X266_9BURK</name>
<keyword evidence="4 8" id="KW-0521">NADP</keyword>
<dbReference type="Pfam" id="PF01488">
    <property type="entry name" value="Shikimate_DH"/>
    <property type="match status" value="1"/>
</dbReference>
<dbReference type="SUPFAM" id="SSF51735">
    <property type="entry name" value="NAD(P)-binding Rossmann-fold domains"/>
    <property type="match status" value="1"/>
</dbReference>
<dbReference type="Proteomes" id="UP000675920">
    <property type="component" value="Unplaced"/>
</dbReference>
<evidence type="ECO:0000259" key="10">
    <source>
        <dbReference type="Pfam" id="PF08501"/>
    </source>
</evidence>
<feature type="binding site" evidence="8">
    <location>
        <position position="93"/>
    </location>
    <ligand>
        <name>shikimate</name>
        <dbReference type="ChEBI" id="CHEBI:36208"/>
    </ligand>
</feature>
<dbReference type="FunFam" id="3.40.50.10860:FF:000006">
    <property type="entry name" value="Shikimate dehydrogenase (NADP(+))"/>
    <property type="match status" value="1"/>
</dbReference>
<dbReference type="HAMAP" id="MF_00222">
    <property type="entry name" value="Shikimate_DH_AroE"/>
    <property type="match status" value="1"/>
</dbReference>
<evidence type="ECO:0000259" key="11">
    <source>
        <dbReference type="Pfam" id="PF18317"/>
    </source>
</evidence>
<evidence type="ECO:0000256" key="7">
    <source>
        <dbReference type="ARBA" id="ARBA00049442"/>
    </source>
</evidence>
<feature type="binding site" evidence="8">
    <location>
        <begin position="134"/>
        <end position="138"/>
    </location>
    <ligand>
        <name>NADP(+)</name>
        <dbReference type="ChEBI" id="CHEBI:58349"/>
    </ligand>
</feature>
<dbReference type="NCBIfam" id="NF001310">
    <property type="entry name" value="PRK00258.1-2"/>
    <property type="match status" value="1"/>
</dbReference>
<organism evidence="12 13">
    <name type="scientific">Derxia gummosa DSM 723</name>
    <dbReference type="NCBI Taxonomy" id="1121388"/>
    <lineage>
        <taxon>Bacteria</taxon>
        <taxon>Pseudomonadati</taxon>
        <taxon>Pseudomonadota</taxon>
        <taxon>Betaproteobacteria</taxon>
        <taxon>Burkholderiales</taxon>
        <taxon>Alcaligenaceae</taxon>
        <taxon>Derxia</taxon>
    </lineage>
</organism>
<keyword evidence="5 8" id="KW-0560">Oxidoreductase</keyword>
<evidence type="ECO:0000313" key="13">
    <source>
        <dbReference type="RefSeq" id="WP_028310610.1"/>
    </source>
</evidence>
<dbReference type="OrthoDB" id="9776868at2"/>
<evidence type="ECO:0000256" key="8">
    <source>
        <dbReference type="HAMAP-Rule" id="MF_00222"/>
    </source>
</evidence>
<comment type="subunit">
    <text evidence="8">Homodimer.</text>
</comment>
<dbReference type="InterPro" id="IPR046346">
    <property type="entry name" value="Aminoacid_DH-like_N_sf"/>
</dbReference>
<feature type="active site" description="Proton acceptor" evidence="8">
    <location>
        <position position="72"/>
    </location>
</feature>
<dbReference type="GO" id="GO:0019632">
    <property type="term" value="P:shikimate metabolic process"/>
    <property type="evidence" value="ECO:0007669"/>
    <property type="project" value="InterPro"/>
</dbReference>
<evidence type="ECO:0000256" key="2">
    <source>
        <dbReference type="ARBA" id="ARBA00012962"/>
    </source>
</evidence>
<comment type="pathway">
    <text evidence="1 8">Metabolic intermediate biosynthesis; chorismate biosynthesis; chorismate from D-erythrose 4-phosphate and phosphoenolpyruvate: step 4/7.</text>
</comment>
<dbReference type="Pfam" id="PF18317">
    <property type="entry name" value="SDH_C"/>
    <property type="match status" value="1"/>
</dbReference>
<dbReference type="Gene3D" id="3.40.50.10860">
    <property type="entry name" value="Leucine Dehydrogenase, chain A, domain 1"/>
    <property type="match status" value="1"/>
</dbReference>
<dbReference type="GO" id="GO:0009423">
    <property type="term" value="P:chorismate biosynthetic process"/>
    <property type="evidence" value="ECO:0007669"/>
    <property type="project" value="UniProtKB-UniRule"/>
</dbReference>
<feature type="domain" description="Shikimate dehydrogenase substrate binding N-terminal" evidence="10">
    <location>
        <begin position="13"/>
        <end position="95"/>
    </location>
</feature>
<dbReference type="InterPro" id="IPR022893">
    <property type="entry name" value="Shikimate_DH_fam"/>
</dbReference>
<feature type="binding site" evidence="8">
    <location>
        <position position="246"/>
    </location>
    <ligand>
        <name>NADP(+)</name>
        <dbReference type="ChEBI" id="CHEBI:58349"/>
    </ligand>
</feature>
<comment type="similarity">
    <text evidence="8">Belongs to the shikimate dehydrogenase family.</text>
</comment>
<comment type="catalytic activity">
    <reaction evidence="7 8">
        <text>shikimate + NADP(+) = 3-dehydroshikimate + NADPH + H(+)</text>
        <dbReference type="Rhea" id="RHEA:17737"/>
        <dbReference type="ChEBI" id="CHEBI:15378"/>
        <dbReference type="ChEBI" id="CHEBI:16630"/>
        <dbReference type="ChEBI" id="CHEBI:36208"/>
        <dbReference type="ChEBI" id="CHEBI:57783"/>
        <dbReference type="ChEBI" id="CHEBI:58349"/>
        <dbReference type="EC" id="1.1.1.25"/>
    </reaction>
</comment>
<keyword evidence="12" id="KW-1185">Reference proteome</keyword>
<dbReference type="InterPro" id="IPR036291">
    <property type="entry name" value="NAD(P)-bd_dom_sf"/>
</dbReference>
<dbReference type="SUPFAM" id="SSF53223">
    <property type="entry name" value="Aminoacid dehydrogenase-like, N-terminal domain"/>
    <property type="match status" value="1"/>
</dbReference>
<feature type="binding site" evidence="8">
    <location>
        <begin position="21"/>
        <end position="23"/>
    </location>
    <ligand>
        <name>shikimate</name>
        <dbReference type="ChEBI" id="CHEBI:36208"/>
    </ligand>
</feature>
<dbReference type="CDD" id="cd01065">
    <property type="entry name" value="NAD_bind_Shikimate_DH"/>
    <property type="match status" value="1"/>
</dbReference>